<dbReference type="SUPFAM" id="SSF53032">
    <property type="entry name" value="tRNA-intron endonuclease catalytic domain-like"/>
    <property type="match status" value="1"/>
</dbReference>
<dbReference type="InterPro" id="IPR018593">
    <property type="entry name" value="tRNA-endonuc_su_Sen15"/>
</dbReference>
<evidence type="ECO:0000313" key="6">
    <source>
        <dbReference type="Proteomes" id="UP001324427"/>
    </source>
</evidence>
<dbReference type="GO" id="GO:0000379">
    <property type="term" value="P:tRNA-type intron splice site recognition and cleavage"/>
    <property type="evidence" value="ECO:0007669"/>
    <property type="project" value="InterPro"/>
</dbReference>
<organism evidence="5 6">
    <name type="scientific">Oleoguttula mirabilis</name>
    <dbReference type="NCBI Taxonomy" id="1507867"/>
    <lineage>
        <taxon>Eukaryota</taxon>
        <taxon>Fungi</taxon>
        <taxon>Dikarya</taxon>
        <taxon>Ascomycota</taxon>
        <taxon>Pezizomycotina</taxon>
        <taxon>Dothideomycetes</taxon>
        <taxon>Dothideomycetidae</taxon>
        <taxon>Mycosphaerellales</taxon>
        <taxon>Teratosphaeriaceae</taxon>
        <taxon>Oleoguttula</taxon>
    </lineage>
</organism>
<feature type="domain" description="tRNA-splicing endonuclease subunit Sen15" evidence="4">
    <location>
        <begin position="54"/>
        <end position="166"/>
    </location>
</feature>
<dbReference type="Pfam" id="PF09631">
    <property type="entry name" value="Sen15"/>
    <property type="match status" value="2"/>
</dbReference>
<name>A0AAV9JT87_9PEZI</name>
<comment type="similarity">
    <text evidence="1">Belongs to the SEN15 family.</text>
</comment>
<gene>
    <name evidence="5" type="ORF">LTR36_009541</name>
</gene>
<evidence type="ECO:0000256" key="2">
    <source>
        <dbReference type="ARBA" id="ARBA00022694"/>
    </source>
</evidence>
<evidence type="ECO:0000256" key="1">
    <source>
        <dbReference type="ARBA" id="ARBA00006091"/>
    </source>
</evidence>
<keyword evidence="6" id="KW-1185">Reference proteome</keyword>
<keyword evidence="2" id="KW-0819">tRNA processing</keyword>
<protein>
    <recommendedName>
        <fullName evidence="4">tRNA-splicing endonuclease subunit Sen15 domain-containing protein</fullName>
    </recommendedName>
</protein>
<feature type="compositionally biased region" description="Basic and acidic residues" evidence="3">
    <location>
        <begin position="177"/>
        <end position="189"/>
    </location>
</feature>
<dbReference type="Proteomes" id="UP001324427">
    <property type="component" value="Unassembled WGS sequence"/>
</dbReference>
<accession>A0AAV9JT87</accession>
<dbReference type="Gene3D" id="3.40.1350.10">
    <property type="match status" value="1"/>
</dbReference>
<dbReference type="EMBL" id="JAVFHQ010000007">
    <property type="protein sequence ID" value="KAK4548630.1"/>
    <property type="molecule type" value="Genomic_DNA"/>
</dbReference>
<comment type="caution">
    <text evidence="5">The sequence shown here is derived from an EMBL/GenBank/DDBJ whole genome shotgun (WGS) entry which is preliminary data.</text>
</comment>
<reference evidence="5 6" key="1">
    <citation type="submission" date="2021-11" db="EMBL/GenBank/DDBJ databases">
        <title>Black yeast isolated from Biological Soil Crust.</title>
        <authorList>
            <person name="Kurbessoian T."/>
        </authorList>
    </citation>
    <scope>NUCLEOTIDE SEQUENCE [LARGE SCALE GENOMIC DNA]</scope>
    <source>
        <strain evidence="5 6">CCFEE 5522</strain>
    </source>
</reference>
<dbReference type="GO" id="GO:0000213">
    <property type="term" value="F:tRNA-intron lyase activity"/>
    <property type="evidence" value="ECO:0007669"/>
    <property type="project" value="TreeGrafter"/>
</dbReference>
<dbReference type="InterPro" id="IPR036167">
    <property type="entry name" value="tRNA_intron_Endo_cat-like_sf"/>
</dbReference>
<evidence type="ECO:0000259" key="4">
    <source>
        <dbReference type="Pfam" id="PF09631"/>
    </source>
</evidence>
<dbReference type="InterPro" id="IPR011856">
    <property type="entry name" value="tRNA_endonuc-like_dom_sf"/>
</dbReference>
<sequence>MSTNTTAAKAPHPPAADPTFSALQAFIAEQEHLHSRETGKGPRPPIEITRLALQIAHNLRFQHNWTDMRVHYRTSANTGAGGQTVPRRRPMISGLPPQRVYVHPDEQIDALEQQRRERGAGGGVGVGVGVPGMPEMGREREWVLPTHLRENWTLRRFGEVFDTLSAVPPEGGGGALFREEVGGRGQRVDGEEEEGADGDRDGQKEDEEVDGDSSAVGENPWRTSQPKRLLLATLDDDSTIVYYIVHDGIVKPRQN</sequence>
<evidence type="ECO:0000313" key="5">
    <source>
        <dbReference type="EMBL" id="KAK4548630.1"/>
    </source>
</evidence>
<evidence type="ECO:0000256" key="3">
    <source>
        <dbReference type="SAM" id="MobiDB-lite"/>
    </source>
</evidence>
<feature type="region of interest" description="Disordered" evidence="3">
    <location>
        <begin position="168"/>
        <end position="226"/>
    </location>
</feature>
<dbReference type="GO" id="GO:0003676">
    <property type="term" value="F:nucleic acid binding"/>
    <property type="evidence" value="ECO:0007669"/>
    <property type="project" value="InterPro"/>
</dbReference>
<dbReference type="AlphaFoldDB" id="A0AAV9JT87"/>
<dbReference type="PANTHER" id="PTHR28518">
    <property type="entry name" value="TRNA-SPLICING ENDONUCLEASE SUBUNIT SEN15"/>
    <property type="match status" value="1"/>
</dbReference>
<proteinExistence type="inferred from homology"/>
<dbReference type="PANTHER" id="PTHR28518:SF1">
    <property type="entry name" value="TRNA-SPLICING ENDONUCLEASE SUBUNIT SEN15"/>
    <property type="match status" value="1"/>
</dbReference>
<dbReference type="InterPro" id="IPR042777">
    <property type="entry name" value="Sen15_fungi"/>
</dbReference>
<dbReference type="GO" id="GO:0000214">
    <property type="term" value="C:tRNA-intron endonuclease complex"/>
    <property type="evidence" value="ECO:0007669"/>
    <property type="project" value="InterPro"/>
</dbReference>
<feature type="domain" description="tRNA-splicing endonuclease subunit Sen15" evidence="4">
    <location>
        <begin position="224"/>
        <end position="255"/>
    </location>
</feature>